<feature type="compositionally biased region" description="Acidic residues" evidence="8">
    <location>
        <begin position="1"/>
        <end position="10"/>
    </location>
</feature>
<dbReference type="GO" id="GO:0031390">
    <property type="term" value="C:Ctf18 RFC-like complex"/>
    <property type="evidence" value="ECO:0007669"/>
    <property type="project" value="TreeGrafter"/>
</dbReference>
<evidence type="ECO:0000256" key="5">
    <source>
        <dbReference type="ARBA" id="ARBA00022840"/>
    </source>
</evidence>
<dbReference type="GeneID" id="25306082"/>
<dbReference type="FunFam" id="1.10.8.60:FF:000028">
    <property type="entry name" value="Replication factor C subunit 5"/>
    <property type="match status" value="1"/>
</dbReference>
<dbReference type="Gene3D" id="3.40.50.300">
    <property type="entry name" value="P-loop containing nucleotide triphosphate hydrolases"/>
    <property type="match status" value="1"/>
</dbReference>
<keyword evidence="6" id="KW-0539">Nucleus</keyword>
<reference evidence="10 11" key="1">
    <citation type="submission" date="2015-01" db="EMBL/GenBank/DDBJ databases">
        <title>The Genome Sequence of Fonsecaea pedrosoi CBS 271.37.</title>
        <authorList>
            <consortium name="The Broad Institute Genomics Platform"/>
            <person name="Cuomo C."/>
            <person name="de Hoog S."/>
            <person name="Gorbushina A."/>
            <person name="Stielow B."/>
            <person name="Teixiera M."/>
            <person name="Abouelleil A."/>
            <person name="Chapman S.B."/>
            <person name="Priest M."/>
            <person name="Young S.K."/>
            <person name="Wortman J."/>
            <person name="Nusbaum C."/>
            <person name="Birren B."/>
        </authorList>
    </citation>
    <scope>NUCLEOTIDE SEQUENCE [LARGE SCALE GENOMIC DNA]</scope>
    <source>
        <strain evidence="10 11">CBS 271.37</strain>
    </source>
</reference>
<name>A0A0D2F064_9EURO</name>
<dbReference type="InterPro" id="IPR008921">
    <property type="entry name" value="DNA_pol3_clamp-load_cplx_C"/>
</dbReference>
<dbReference type="FunFam" id="1.20.272.10:FF:000004">
    <property type="entry name" value="Replication factor C subunit 5"/>
    <property type="match status" value="1"/>
</dbReference>
<evidence type="ECO:0000256" key="7">
    <source>
        <dbReference type="ARBA" id="ARBA00070184"/>
    </source>
</evidence>
<organism evidence="10 11">
    <name type="scientific">Fonsecaea pedrosoi CBS 271.37</name>
    <dbReference type="NCBI Taxonomy" id="1442368"/>
    <lineage>
        <taxon>Eukaryota</taxon>
        <taxon>Fungi</taxon>
        <taxon>Dikarya</taxon>
        <taxon>Ascomycota</taxon>
        <taxon>Pezizomycotina</taxon>
        <taxon>Eurotiomycetes</taxon>
        <taxon>Chaetothyriomycetidae</taxon>
        <taxon>Chaetothyriales</taxon>
        <taxon>Herpotrichiellaceae</taxon>
        <taxon>Fonsecaea</taxon>
    </lineage>
</organism>
<dbReference type="GO" id="GO:0005524">
    <property type="term" value="F:ATP binding"/>
    <property type="evidence" value="ECO:0007669"/>
    <property type="project" value="UniProtKB-KW"/>
</dbReference>
<dbReference type="Proteomes" id="UP000053029">
    <property type="component" value="Unassembled WGS sequence"/>
</dbReference>
<dbReference type="Pfam" id="PF00004">
    <property type="entry name" value="AAA"/>
    <property type="match status" value="1"/>
</dbReference>
<feature type="domain" description="AAA+ ATPase" evidence="9">
    <location>
        <begin position="78"/>
        <end position="220"/>
    </location>
</feature>
<dbReference type="GO" id="GO:0003677">
    <property type="term" value="F:DNA binding"/>
    <property type="evidence" value="ECO:0007669"/>
    <property type="project" value="InterPro"/>
</dbReference>
<keyword evidence="11" id="KW-1185">Reference proteome</keyword>
<dbReference type="EMBL" id="KN846972">
    <property type="protein sequence ID" value="KIW79977.1"/>
    <property type="molecule type" value="Genomic_DNA"/>
</dbReference>
<accession>A0A0D2F064</accession>
<dbReference type="CDD" id="cd18140">
    <property type="entry name" value="HLD_clamp_RFC"/>
    <property type="match status" value="1"/>
</dbReference>
<dbReference type="AlphaFoldDB" id="A0A0D2F064"/>
<dbReference type="HOGENOM" id="CLU_042324_2_0_1"/>
<evidence type="ECO:0000313" key="10">
    <source>
        <dbReference type="EMBL" id="KIW79977.1"/>
    </source>
</evidence>
<evidence type="ECO:0000256" key="6">
    <source>
        <dbReference type="ARBA" id="ARBA00023242"/>
    </source>
</evidence>
<dbReference type="Pfam" id="PF08542">
    <property type="entry name" value="Rep_fac_C"/>
    <property type="match status" value="1"/>
</dbReference>
<dbReference type="Gene3D" id="1.20.272.10">
    <property type="match status" value="1"/>
</dbReference>
<dbReference type="SUPFAM" id="SSF48019">
    <property type="entry name" value="post-AAA+ oligomerization domain-like"/>
    <property type="match status" value="1"/>
</dbReference>
<dbReference type="RefSeq" id="XP_013283785.1">
    <property type="nucleotide sequence ID" value="XM_013428331.1"/>
</dbReference>
<dbReference type="CDD" id="cd00009">
    <property type="entry name" value="AAA"/>
    <property type="match status" value="1"/>
</dbReference>
<dbReference type="STRING" id="1442368.A0A0D2F064"/>
<dbReference type="PANTHER" id="PTHR11669">
    <property type="entry name" value="REPLICATION FACTOR C / DNA POLYMERASE III GAMMA-TAU SUBUNIT"/>
    <property type="match status" value="1"/>
</dbReference>
<evidence type="ECO:0000256" key="1">
    <source>
        <dbReference type="ARBA" id="ARBA00004123"/>
    </source>
</evidence>
<dbReference type="GO" id="GO:0031389">
    <property type="term" value="C:Rad17 RFC-like complex"/>
    <property type="evidence" value="ECO:0007669"/>
    <property type="project" value="TreeGrafter"/>
</dbReference>
<protein>
    <recommendedName>
        <fullName evidence="7">Replication factor C subunit 3</fullName>
    </recommendedName>
</protein>
<gene>
    <name evidence="10" type="ORF">Z517_06592</name>
</gene>
<dbReference type="VEuPathDB" id="FungiDB:Z517_06592"/>
<comment type="similarity">
    <text evidence="2">Belongs to the activator 1 small subunits family.</text>
</comment>
<dbReference type="Gene3D" id="1.10.8.60">
    <property type="match status" value="1"/>
</dbReference>
<evidence type="ECO:0000313" key="11">
    <source>
        <dbReference type="Proteomes" id="UP000053029"/>
    </source>
</evidence>
<dbReference type="FunFam" id="3.40.50.300:FF:000129">
    <property type="entry name" value="Replication factor C subunit 5"/>
    <property type="match status" value="1"/>
</dbReference>
<dbReference type="InterPro" id="IPR050238">
    <property type="entry name" value="DNA_Rep/Repair_Clamp_Loader"/>
</dbReference>
<evidence type="ECO:0000256" key="2">
    <source>
        <dbReference type="ARBA" id="ARBA00005378"/>
    </source>
</evidence>
<dbReference type="SUPFAM" id="SSF52540">
    <property type="entry name" value="P-loop containing nucleoside triphosphate hydrolases"/>
    <property type="match status" value="1"/>
</dbReference>
<dbReference type="InterPro" id="IPR013748">
    <property type="entry name" value="Rep_factorC_C"/>
</dbReference>
<dbReference type="InterPro" id="IPR003593">
    <property type="entry name" value="AAA+_ATPase"/>
</dbReference>
<dbReference type="GO" id="GO:0005663">
    <property type="term" value="C:DNA replication factor C complex"/>
    <property type="evidence" value="ECO:0007669"/>
    <property type="project" value="TreeGrafter"/>
</dbReference>
<dbReference type="GO" id="GO:0006281">
    <property type="term" value="P:DNA repair"/>
    <property type="evidence" value="ECO:0007669"/>
    <property type="project" value="TreeGrafter"/>
</dbReference>
<sequence>MSDYEDEMDLDAPVSKDKSIKFSSDSTAGKQKRIAADLPVEAEDNLPWVEKYRPNTLDDVSGHQDILATINRFIEHNRLPHLLFYGPPGTGKTSTILALARQIYGPKNMRQMVLELNASDDRGIDVVREQIKTFASTKQIFSTSTQQTPGGPKLGLGAFKLIVLDEADAMTSAAQMALRRIMEKYTANTRFCIIANYTHKLSPALLSRCTRFRFSPLKEADIRRLVDKVISQEKVNITPEAVDSLVKLSRGDMRRALNVLQACYAGSRPLPMRGQPPIPESEIKYELITNDTIYNCIAAPHPEDIRLIMTTMLSTPDLTECLRTINALKSSRGLALADILTALAEELQNLEVSPATRVIWLQGLAEIEYRLAGGGSEGVQTGGMIGVVRTGCELMGEKGIGEKMSVDG</sequence>
<evidence type="ECO:0000256" key="3">
    <source>
        <dbReference type="ARBA" id="ARBA00022705"/>
    </source>
</evidence>
<dbReference type="GO" id="GO:0006271">
    <property type="term" value="P:DNA strand elongation involved in DNA replication"/>
    <property type="evidence" value="ECO:0007669"/>
    <property type="project" value="UniProtKB-ARBA"/>
</dbReference>
<dbReference type="InterPro" id="IPR027417">
    <property type="entry name" value="P-loop_NTPase"/>
</dbReference>
<evidence type="ECO:0000256" key="8">
    <source>
        <dbReference type="SAM" id="MobiDB-lite"/>
    </source>
</evidence>
<dbReference type="InterPro" id="IPR047854">
    <property type="entry name" value="RFC_lid"/>
</dbReference>
<feature type="region of interest" description="Disordered" evidence="8">
    <location>
        <begin position="1"/>
        <end position="31"/>
    </location>
</feature>
<keyword evidence="5" id="KW-0067">ATP-binding</keyword>
<dbReference type="InterPro" id="IPR003959">
    <property type="entry name" value="ATPase_AAA_core"/>
</dbReference>
<dbReference type="Pfam" id="PF21960">
    <property type="entry name" value="RCF1-5-like_lid"/>
    <property type="match status" value="1"/>
</dbReference>
<dbReference type="OrthoDB" id="4199794at2759"/>
<dbReference type="SMART" id="SM00382">
    <property type="entry name" value="AAA"/>
    <property type="match status" value="1"/>
</dbReference>
<comment type="subcellular location">
    <subcellularLocation>
        <location evidence="1">Nucleus</location>
    </subcellularLocation>
</comment>
<proteinExistence type="inferred from homology"/>
<dbReference type="PANTHER" id="PTHR11669:SF9">
    <property type="entry name" value="REPLICATION FACTOR C SUBUNIT 5"/>
    <property type="match status" value="1"/>
</dbReference>
<dbReference type="GO" id="GO:0003689">
    <property type="term" value="F:DNA clamp loader activity"/>
    <property type="evidence" value="ECO:0007669"/>
    <property type="project" value="TreeGrafter"/>
</dbReference>
<keyword evidence="3" id="KW-0235">DNA replication</keyword>
<evidence type="ECO:0000259" key="9">
    <source>
        <dbReference type="SMART" id="SM00382"/>
    </source>
</evidence>
<keyword evidence="4" id="KW-0547">Nucleotide-binding</keyword>
<dbReference type="GO" id="GO:0031391">
    <property type="term" value="C:Elg1 RFC-like complex"/>
    <property type="evidence" value="ECO:0007669"/>
    <property type="project" value="TreeGrafter"/>
</dbReference>
<dbReference type="GO" id="GO:0016887">
    <property type="term" value="F:ATP hydrolysis activity"/>
    <property type="evidence" value="ECO:0007669"/>
    <property type="project" value="InterPro"/>
</dbReference>
<evidence type="ECO:0000256" key="4">
    <source>
        <dbReference type="ARBA" id="ARBA00022741"/>
    </source>
</evidence>